<dbReference type="EMBL" id="SOML01000006">
    <property type="protein sequence ID" value="TFD95997.1"/>
    <property type="molecule type" value="Genomic_DNA"/>
</dbReference>
<proteinExistence type="predicted"/>
<organism evidence="1 2">
    <name type="scientific">Dysgonomonas capnocytophagoides</name>
    <dbReference type="NCBI Taxonomy" id="45254"/>
    <lineage>
        <taxon>Bacteria</taxon>
        <taxon>Pseudomonadati</taxon>
        <taxon>Bacteroidota</taxon>
        <taxon>Bacteroidia</taxon>
        <taxon>Bacteroidales</taxon>
        <taxon>Dysgonomonadaceae</taxon>
        <taxon>Dysgonomonas</taxon>
    </lineage>
</organism>
<dbReference type="STRING" id="1121485.GCA_000426485_00406"/>
<sequence>MPLMPEKIRIIHHRCFRKNMKIKKLIPSSLRLRYKLIKRYTEDRNKGVIFASFRVTESPFEHSISETQEIRKSEYYQNKIDNIRLGTNLIERIIITSGETFSFWRAIGNPSPEKGFKMGRNLIDGKLKADYGGGLCQLSGIIYLCALKAGLSINERYNHTVDIYTEEERFTPLGADATVVYGYKDLRVVNPYPFDIRFEFEIQDGYMSCNLLSTKPITERTIEFRRKKYLNRVVVETFSDNKYLNTSEYLI</sequence>
<reference evidence="1 2" key="1">
    <citation type="submission" date="2019-03" db="EMBL/GenBank/DDBJ databases">
        <title>San Antonio Military Medical Center submission to MRSN (WRAIR), pending publication.</title>
        <authorList>
            <person name="Blyth D.M."/>
            <person name="Mccarthy S.L."/>
            <person name="Schall S.E."/>
            <person name="Stam J.A."/>
            <person name="Ong A.C."/>
            <person name="Mcgann P.T."/>
        </authorList>
    </citation>
    <scope>NUCLEOTIDE SEQUENCE [LARGE SCALE GENOMIC DNA]</scope>
    <source>
        <strain evidence="1 2">MRSN571793</strain>
    </source>
</reference>
<evidence type="ECO:0000313" key="2">
    <source>
        <dbReference type="Proteomes" id="UP000297861"/>
    </source>
</evidence>
<name>A0A4Y8L179_9BACT</name>
<evidence type="ECO:0000313" key="1">
    <source>
        <dbReference type="EMBL" id="TFD95997.1"/>
    </source>
</evidence>
<dbReference type="Proteomes" id="UP000297861">
    <property type="component" value="Unassembled WGS sequence"/>
</dbReference>
<dbReference type="PANTHER" id="PTHR35788:SF1">
    <property type="entry name" value="EXPORTED PROTEIN"/>
    <property type="match status" value="1"/>
</dbReference>
<protein>
    <submittedName>
        <fullName evidence="1">Vancomycin resistance protein</fullName>
    </submittedName>
</protein>
<dbReference type="InterPro" id="IPR007391">
    <property type="entry name" value="Vancomycin_resist_VanW"/>
</dbReference>
<keyword evidence="2" id="KW-1185">Reference proteome</keyword>
<dbReference type="AlphaFoldDB" id="A0A4Y8L179"/>
<dbReference type="Pfam" id="PF04294">
    <property type="entry name" value="VanW"/>
    <property type="match status" value="1"/>
</dbReference>
<gene>
    <name evidence="1" type="ORF">E2605_10375</name>
</gene>
<accession>A0A4Y8L179</accession>
<dbReference type="OrthoDB" id="9797191at2"/>
<comment type="caution">
    <text evidence="1">The sequence shown here is derived from an EMBL/GenBank/DDBJ whole genome shotgun (WGS) entry which is preliminary data.</text>
</comment>
<dbReference type="PANTHER" id="PTHR35788">
    <property type="entry name" value="EXPORTED PROTEIN-RELATED"/>
    <property type="match status" value="1"/>
</dbReference>
<dbReference type="InterPro" id="IPR052913">
    <property type="entry name" value="Glycopeptide_resist_protein"/>
</dbReference>